<accession>A0A840N4A2</accession>
<feature type="signal peptide" evidence="1">
    <location>
        <begin position="1"/>
        <end position="22"/>
    </location>
</feature>
<organism evidence="3 4">
    <name type="scientific">Afipia massiliensis</name>
    <dbReference type="NCBI Taxonomy" id="211460"/>
    <lineage>
        <taxon>Bacteria</taxon>
        <taxon>Pseudomonadati</taxon>
        <taxon>Pseudomonadota</taxon>
        <taxon>Alphaproteobacteria</taxon>
        <taxon>Hyphomicrobiales</taxon>
        <taxon>Nitrobacteraceae</taxon>
        <taxon>Afipia</taxon>
    </lineage>
</organism>
<dbReference type="Gene3D" id="3.40.710.10">
    <property type="entry name" value="DD-peptidase/beta-lactamase superfamily"/>
    <property type="match status" value="1"/>
</dbReference>
<evidence type="ECO:0000259" key="2">
    <source>
        <dbReference type="Pfam" id="PF00144"/>
    </source>
</evidence>
<dbReference type="AlphaFoldDB" id="A0A840N4A2"/>
<dbReference type="InterPro" id="IPR012338">
    <property type="entry name" value="Beta-lactam/transpept-like"/>
</dbReference>
<evidence type="ECO:0000313" key="3">
    <source>
        <dbReference type="EMBL" id="MBB5054893.1"/>
    </source>
</evidence>
<evidence type="ECO:0000256" key="1">
    <source>
        <dbReference type="SAM" id="SignalP"/>
    </source>
</evidence>
<name>A0A840N4A2_9BRAD</name>
<keyword evidence="1" id="KW-0732">Signal</keyword>
<dbReference type="SUPFAM" id="SSF56601">
    <property type="entry name" value="beta-lactamase/transpeptidase-like"/>
    <property type="match status" value="1"/>
</dbReference>
<dbReference type="Proteomes" id="UP000521227">
    <property type="component" value="Unassembled WGS sequence"/>
</dbReference>
<comment type="caution">
    <text evidence="3">The sequence shown here is derived from an EMBL/GenBank/DDBJ whole genome shotgun (WGS) entry which is preliminary data.</text>
</comment>
<protein>
    <submittedName>
        <fullName evidence="3">CubicO group peptidase (Beta-lactamase class C family)</fullName>
    </submittedName>
</protein>
<dbReference type="PANTHER" id="PTHR43283">
    <property type="entry name" value="BETA-LACTAMASE-RELATED"/>
    <property type="match status" value="1"/>
</dbReference>
<sequence>MHFTIDYRSTARALAMCVFQMAAVGFFVAQASAGSIGKTDPAAAGFSSERLGRITEYFNNEVTTGKIPGAIVLIQRRGQPAYYEAFGVRSVATKAPMTSDTIFTLFSMTKPITSVAALMLVEQGKLALDDEVGQYIHGFYNIKVGEEKPGPDGRPALDLVAPKRPIQIHDLLRQSAGIPYASLAYGVVKKPYEDADLMSGKFTNEEVANRIAALPLISHPGDYWTYGHATDVLGRVIEVVSGKSLYQFEKENLLDPLGMTNTSFFVADPAKQALLADPLPNRHDKLDRDPRVVTKWESGGGGMVSSIADYARFVQMLLNRGELNGKRILARKTVDLMTSNHIGEAAGIKPWVYYFPGAGYGFGLGVAVRTEAGVSHWAGSVGEYEWSGGSGTYFLVDPKEDMFAVLMIQSPSQRGRIQSALRSLIYGALK</sequence>
<dbReference type="InterPro" id="IPR050789">
    <property type="entry name" value="Diverse_Enzym_Activities"/>
</dbReference>
<dbReference type="PANTHER" id="PTHR43283:SF3">
    <property type="entry name" value="BETA-LACTAMASE FAMILY PROTEIN (AFU_ORTHOLOGUE AFUA_5G07500)"/>
    <property type="match status" value="1"/>
</dbReference>
<dbReference type="InterPro" id="IPR001466">
    <property type="entry name" value="Beta-lactam-related"/>
</dbReference>
<proteinExistence type="predicted"/>
<feature type="chain" id="PRO_5032886585" evidence="1">
    <location>
        <begin position="23"/>
        <end position="430"/>
    </location>
</feature>
<evidence type="ECO:0000313" key="4">
    <source>
        <dbReference type="Proteomes" id="UP000521227"/>
    </source>
</evidence>
<dbReference type="Pfam" id="PF00144">
    <property type="entry name" value="Beta-lactamase"/>
    <property type="match status" value="1"/>
</dbReference>
<reference evidence="3 4" key="1">
    <citation type="submission" date="2020-08" db="EMBL/GenBank/DDBJ databases">
        <title>Genomic Encyclopedia of Type Strains, Phase IV (KMG-IV): sequencing the most valuable type-strain genomes for metagenomic binning, comparative biology and taxonomic classification.</title>
        <authorList>
            <person name="Goeker M."/>
        </authorList>
    </citation>
    <scope>NUCLEOTIDE SEQUENCE [LARGE SCALE GENOMIC DNA]</scope>
    <source>
        <strain evidence="3 4">DSM 17498</strain>
    </source>
</reference>
<dbReference type="EMBL" id="JACHIJ010000009">
    <property type="protein sequence ID" value="MBB5054893.1"/>
    <property type="molecule type" value="Genomic_DNA"/>
</dbReference>
<feature type="domain" description="Beta-lactamase-related" evidence="2">
    <location>
        <begin position="57"/>
        <end position="412"/>
    </location>
</feature>
<gene>
    <name evidence="3" type="ORF">HNQ36_004904</name>
</gene>